<keyword evidence="3" id="KW-1185">Reference proteome</keyword>
<gene>
    <name evidence="2" type="ORF">SLS62_003319</name>
</gene>
<reference evidence="2 3" key="1">
    <citation type="submission" date="2024-02" db="EMBL/GenBank/DDBJ databases">
        <title>De novo assembly and annotation of 12 fungi associated with fruit tree decline syndrome in Ontario, Canada.</title>
        <authorList>
            <person name="Sulman M."/>
            <person name="Ellouze W."/>
            <person name="Ilyukhin E."/>
        </authorList>
    </citation>
    <scope>NUCLEOTIDE SEQUENCE [LARGE SCALE GENOMIC DNA]</scope>
    <source>
        <strain evidence="2 3">M11/M66-122</strain>
    </source>
</reference>
<comment type="caution">
    <text evidence="2">The sequence shown here is derived from an EMBL/GenBank/DDBJ whole genome shotgun (WGS) entry which is preliminary data.</text>
</comment>
<dbReference type="Proteomes" id="UP001320420">
    <property type="component" value="Unassembled WGS sequence"/>
</dbReference>
<evidence type="ECO:0000313" key="2">
    <source>
        <dbReference type="EMBL" id="KAK7754759.1"/>
    </source>
</evidence>
<evidence type="ECO:0000313" key="3">
    <source>
        <dbReference type="Proteomes" id="UP001320420"/>
    </source>
</evidence>
<dbReference type="AlphaFoldDB" id="A0AAN9YUF9"/>
<dbReference type="SUPFAM" id="SSF56112">
    <property type="entry name" value="Protein kinase-like (PK-like)"/>
    <property type="match status" value="1"/>
</dbReference>
<name>A0AAN9YUF9_9PEZI</name>
<evidence type="ECO:0000256" key="1">
    <source>
        <dbReference type="SAM" id="MobiDB-lite"/>
    </source>
</evidence>
<dbReference type="InterPro" id="IPR011009">
    <property type="entry name" value="Kinase-like_dom_sf"/>
</dbReference>
<feature type="compositionally biased region" description="Acidic residues" evidence="1">
    <location>
        <begin position="193"/>
        <end position="212"/>
    </location>
</feature>
<sequence length="218" mass="24792">MARHLAYWMKKGPYWKNVVWETGILDAQKETSNESQATDHIKNPPGVEKDFLGRDMNPDTALPPLPPFGGEYAKYLPQIYAKFGWSDEPIPVPYRFVNSEQGYWPSEENPCVCYLEENIAKYGPAYICGAIDHYRQPASSTTMFALTKDEVSTLSDLLLKMFKYFSKDRITIDEVLDHEYFDGTKEMFGDNSDVSEDEHSDLQGDDGSEQSDGENTQG</sequence>
<accession>A0AAN9YUF9</accession>
<dbReference type="EMBL" id="JAKJXP020000018">
    <property type="protein sequence ID" value="KAK7754759.1"/>
    <property type="molecule type" value="Genomic_DNA"/>
</dbReference>
<proteinExistence type="predicted"/>
<organism evidence="2 3">
    <name type="scientific">Diatrype stigma</name>
    <dbReference type="NCBI Taxonomy" id="117547"/>
    <lineage>
        <taxon>Eukaryota</taxon>
        <taxon>Fungi</taxon>
        <taxon>Dikarya</taxon>
        <taxon>Ascomycota</taxon>
        <taxon>Pezizomycotina</taxon>
        <taxon>Sordariomycetes</taxon>
        <taxon>Xylariomycetidae</taxon>
        <taxon>Xylariales</taxon>
        <taxon>Diatrypaceae</taxon>
        <taxon>Diatrype</taxon>
    </lineage>
</organism>
<protein>
    <submittedName>
        <fullName evidence="2">Uncharacterized protein</fullName>
    </submittedName>
</protein>
<feature type="region of interest" description="Disordered" evidence="1">
    <location>
        <begin position="187"/>
        <end position="218"/>
    </location>
</feature>
<dbReference type="Gene3D" id="1.10.510.10">
    <property type="entry name" value="Transferase(Phosphotransferase) domain 1"/>
    <property type="match status" value="1"/>
</dbReference>